<dbReference type="AlphaFoldDB" id="A0A016TR64"/>
<sequence>MTAMIDNVSETTPENQGVGKKRVGVEKTVLQGHTAMRMVPQRWQLRVSVYEVTSTAIVCDGTALSYELTSDWRLG</sequence>
<gene>
    <name evidence="2" type="primary">Acey_s0083.g1667</name>
    <name evidence="2" type="ORF">Y032_0083g1667</name>
</gene>
<dbReference type="EMBL" id="JARK01001419">
    <property type="protein sequence ID" value="EYC05260.1"/>
    <property type="molecule type" value="Genomic_DNA"/>
</dbReference>
<accession>A0A016TR64</accession>
<organism evidence="2 3">
    <name type="scientific">Ancylostoma ceylanicum</name>
    <dbReference type="NCBI Taxonomy" id="53326"/>
    <lineage>
        <taxon>Eukaryota</taxon>
        <taxon>Metazoa</taxon>
        <taxon>Ecdysozoa</taxon>
        <taxon>Nematoda</taxon>
        <taxon>Chromadorea</taxon>
        <taxon>Rhabditida</taxon>
        <taxon>Rhabditina</taxon>
        <taxon>Rhabditomorpha</taxon>
        <taxon>Strongyloidea</taxon>
        <taxon>Ancylostomatidae</taxon>
        <taxon>Ancylostomatinae</taxon>
        <taxon>Ancylostoma</taxon>
    </lineage>
</organism>
<name>A0A016TR64_9BILA</name>
<evidence type="ECO:0000313" key="2">
    <source>
        <dbReference type="EMBL" id="EYC05260.1"/>
    </source>
</evidence>
<evidence type="ECO:0000256" key="1">
    <source>
        <dbReference type="SAM" id="MobiDB-lite"/>
    </source>
</evidence>
<comment type="caution">
    <text evidence="2">The sequence shown here is derived from an EMBL/GenBank/DDBJ whole genome shotgun (WGS) entry which is preliminary data.</text>
</comment>
<evidence type="ECO:0000313" key="3">
    <source>
        <dbReference type="Proteomes" id="UP000024635"/>
    </source>
</evidence>
<feature type="region of interest" description="Disordered" evidence="1">
    <location>
        <begin position="1"/>
        <end position="22"/>
    </location>
</feature>
<reference evidence="3" key="1">
    <citation type="journal article" date="2015" name="Nat. Genet.">
        <title>The genome and transcriptome of the zoonotic hookworm Ancylostoma ceylanicum identify infection-specific gene families.</title>
        <authorList>
            <person name="Schwarz E.M."/>
            <person name="Hu Y."/>
            <person name="Antoshechkin I."/>
            <person name="Miller M.M."/>
            <person name="Sternberg P.W."/>
            <person name="Aroian R.V."/>
        </authorList>
    </citation>
    <scope>NUCLEOTIDE SEQUENCE</scope>
    <source>
        <strain evidence="3">HY135</strain>
    </source>
</reference>
<protein>
    <submittedName>
        <fullName evidence="2">Uncharacterized protein</fullName>
    </submittedName>
</protein>
<dbReference type="Proteomes" id="UP000024635">
    <property type="component" value="Unassembled WGS sequence"/>
</dbReference>
<keyword evidence="3" id="KW-1185">Reference proteome</keyword>
<proteinExistence type="predicted"/>